<evidence type="ECO:0000256" key="2">
    <source>
        <dbReference type="SAM" id="MobiDB-lite"/>
    </source>
</evidence>
<feature type="coiled-coil region" evidence="1">
    <location>
        <begin position="836"/>
        <end position="870"/>
    </location>
</feature>
<evidence type="ECO:0000313" key="5">
    <source>
        <dbReference type="EMBL" id="QPG73207.1"/>
    </source>
</evidence>
<dbReference type="PROSITE" id="PS50018">
    <property type="entry name" value="RAS_GTPASE_ACTIV_2"/>
    <property type="match status" value="1"/>
</dbReference>
<dbReference type="GO" id="GO:0005516">
    <property type="term" value="F:calmodulin binding"/>
    <property type="evidence" value="ECO:0007669"/>
    <property type="project" value="TreeGrafter"/>
</dbReference>
<feature type="region of interest" description="Disordered" evidence="2">
    <location>
        <begin position="1"/>
        <end position="32"/>
    </location>
</feature>
<dbReference type="RefSeq" id="XP_038776772.1">
    <property type="nucleotide sequence ID" value="XM_038920844.1"/>
</dbReference>
<dbReference type="InterPro" id="IPR000593">
    <property type="entry name" value="RasGAP_C"/>
</dbReference>
<dbReference type="Gene3D" id="1.10.506.10">
    <property type="entry name" value="GTPase Activation - p120gap, domain 1"/>
    <property type="match status" value="1"/>
</dbReference>
<dbReference type="Pfam" id="PF00616">
    <property type="entry name" value="RasGAP"/>
    <property type="match status" value="1"/>
</dbReference>
<dbReference type="PANTHER" id="PTHR14149">
    <property type="entry name" value="RAS GTPASE-ACTIVATING PROTEIN WITH IQ MOTIF"/>
    <property type="match status" value="1"/>
</dbReference>
<dbReference type="Proteomes" id="UP000662931">
    <property type="component" value="Chromosome 1"/>
</dbReference>
<gene>
    <name evidence="5" type="ORF">FOA43_000514</name>
</gene>
<keyword evidence="6" id="KW-1185">Reference proteome</keyword>
<dbReference type="Pfam" id="PF00307">
    <property type="entry name" value="CH"/>
    <property type="match status" value="1"/>
</dbReference>
<feature type="domain" description="Calponin-homology (CH)" evidence="4">
    <location>
        <begin position="171"/>
        <end position="297"/>
    </location>
</feature>
<dbReference type="InterPro" id="IPR001715">
    <property type="entry name" value="CH_dom"/>
</dbReference>
<reference evidence="5" key="1">
    <citation type="submission" date="2020-10" db="EMBL/GenBank/DDBJ databases">
        <authorList>
            <person name="Roach M.J.R."/>
        </authorList>
    </citation>
    <scope>NUCLEOTIDE SEQUENCE</scope>
    <source>
        <strain evidence="5">CBS 1945</strain>
    </source>
</reference>
<dbReference type="CDD" id="cd12206">
    <property type="entry name" value="RasGAP_IQGAP_related"/>
    <property type="match status" value="1"/>
</dbReference>
<dbReference type="InterPro" id="IPR036872">
    <property type="entry name" value="CH_dom_sf"/>
</dbReference>
<protein>
    <recommendedName>
        <fullName evidence="7">Ras GTPase-activating-like protein IQGAP1</fullName>
    </recommendedName>
</protein>
<dbReference type="PANTHER" id="PTHR14149:SF14">
    <property type="entry name" value="CALPONIN-HOMOLOGY (CH) DOMAIN-CONTAINING PROTEIN"/>
    <property type="match status" value="1"/>
</dbReference>
<feature type="compositionally biased region" description="Polar residues" evidence="2">
    <location>
        <begin position="19"/>
        <end position="31"/>
    </location>
</feature>
<name>A0A875RT70_EENNA</name>
<organism evidence="5 6">
    <name type="scientific">Eeniella nana</name>
    <name type="common">Yeast</name>
    <name type="synonym">Brettanomyces nanus</name>
    <dbReference type="NCBI Taxonomy" id="13502"/>
    <lineage>
        <taxon>Eukaryota</taxon>
        <taxon>Fungi</taxon>
        <taxon>Dikarya</taxon>
        <taxon>Ascomycota</taxon>
        <taxon>Saccharomycotina</taxon>
        <taxon>Pichiomycetes</taxon>
        <taxon>Pichiales</taxon>
        <taxon>Pichiaceae</taxon>
        <taxon>Brettanomyces</taxon>
    </lineage>
</organism>
<dbReference type="GO" id="GO:0005096">
    <property type="term" value="F:GTPase activator activity"/>
    <property type="evidence" value="ECO:0007669"/>
    <property type="project" value="TreeGrafter"/>
</dbReference>
<dbReference type="Gene3D" id="1.10.418.10">
    <property type="entry name" value="Calponin-like domain"/>
    <property type="match status" value="1"/>
</dbReference>
<dbReference type="Pfam" id="PF03836">
    <property type="entry name" value="RasGAP_C"/>
    <property type="match status" value="1"/>
</dbReference>
<evidence type="ECO:0000313" key="6">
    <source>
        <dbReference type="Proteomes" id="UP000662931"/>
    </source>
</evidence>
<dbReference type="GO" id="GO:1903479">
    <property type="term" value="P:mitotic actomyosin contractile ring assembly actin filament organization"/>
    <property type="evidence" value="ECO:0007669"/>
    <property type="project" value="TreeGrafter"/>
</dbReference>
<dbReference type="PROSITE" id="PS50021">
    <property type="entry name" value="CH"/>
    <property type="match status" value="1"/>
</dbReference>
<dbReference type="SUPFAM" id="SSF48350">
    <property type="entry name" value="GTPase activation domain, GAP"/>
    <property type="match status" value="1"/>
</dbReference>
<dbReference type="SUPFAM" id="SSF47576">
    <property type="entry name" value="Calponin-homology domain, CH-domain"/>
    <property type="match status" value="1"/>
</dbReference>
<dbReference type="EMBL" id="CP064812">
    <property type="protein sequence ID" value="QPG73207.1"/>
    <property type="molecule type" value="Genomic_DNA"/>
</dbReference>
<dbReference type="GO" id="GO:0110085">
    <property type="term" value="C:mitotic actomyosin contractile ring"/>
    <property type="evidence" value="ECO:0007669"/>
    <property type="project" value="TreeGrafter"/>
</dbReference>
<evidence type="ECO:0008006" key="7">
    <source>
        <dbReference type="Google" id="ProtNLM"/>
    </source>
</evidence>
<dbReference type="GeneID" id="62193915"/>
<dbReference type="PROSITE" id="PS50096">
    <property type="entry name" value="IQ"/>
    <property type="match status" value="2"/>
</dbReference>
<sequence>MSKGLPSIASLSDDDEHTPSTSSTKENTSPVKNLIIQKEKDTVNNHATDFIPVPDSKLPPVKFAGFHTSSIYVEKKRTSNPSRSQRRRMSEINHAISASPSLKNLNKLKLIENKLTTRKVSGGKKRSVSGIQYMLKFIADKPHNTNVLTRVPQTSSPSTNASPETDKLQFICRLLEVKQWIDAVLGEELDVGESNISEFQDYFRNGVLLAEITKKLDPDSVKSIYYGQATNTVSSAKGKFVNKKGLYFKFTENIVQFLDYLRKVRMPDMFIFETRDLFEMKNFPKVIFCLQALSYLSALKNNMPSIQRVSADSINVSAEEIRSVQAQIRGVKLPNFDNIYDGVRVNVGSDIRPVALFSQGQIPEAEDKKSDVESGRKFSLHIAKTRQLQTDIKSSEIIEETPEEKPKPTIFASDSSLDDDYLLPLKDPVAKQVDTTQARTLFRDYNPTLDIDMEAIEKKYSSMIQQDNGLSLTGDCSITYHDDDSYSSPVVIDGTFPIENLIGLQSIARGALIRYGLFVNKFMMKVFTPDIMTFQGILRGVLVRHKLKLAHTSLNANSRSLSVLQTILKNRKKEDRYTIVKKQLSQCKSDVIFLQNQIRGAVIREGNYQTRKQLLRQTTRVIQLQSLIRGIIFRGLLRRHGSDATRLKRPRYKTIIRAPRLESKRKRPPEKHQDRKSYRMHDWDMMIYEHEDSWNSLSLIAKGYLVRRRIEQTKNRLRRRGAGVIALQSTFRGVLTRFYIAVGLERLENKSPEIVLFQSRIRGALKRKKIKQREAWFQRPENIARICKIQNFVRGSIAATDYKSLINERNPPLKAIRNYIGLLSGSDIDLEDEISIEKYKRKITSETKHIEKWEHDLKQLGVKLQLLKKNRISLEEVVRFRDNNLNLSDYSQSLNDLMNKSISSNPSKIVDKSCKNLLELYGKIFYLLQTKPDYFAGLMHCVDFNGLKDTIRSKHVEDWVLKVFNYSSFVQETSNGSTREEFLLMKLILATSFKFFLEVGNKKNFHDFLKARQDLLHYEPKHWERILLCYVNLPRQRLMAKNLFSGAILRVTSDSDSWYEPDPQKIYKRVVENDEEEGRITLKNFDREDPIDDPETRQQFVKNLSELREASYDIMKSIGESVVKVPNYMRCVCKEMYQQLKDQFPGESEKYYLSTVGSVFFRSYVIPLFTRPEDYGINVAGVSDELEKVATVMSNLEQVAKVLNQLVCMRPFPPSEVYLQPLNPFIEEFTEGVRVIIKDLINVSPIDECYHMSSVYDDVASHNKPILSMASEDVLDLIGYLRTNIDFVAPERNDLLRYLLLGAGELSSNHRKLETVRGFLNLKLQPITESTNSEDLEIKTLIMEAKRYIIYILQVQDGEDLLDLLLSEITPQDELRFKEIVKEEKKMIREVSGLESVFEKQALDDIYNSTYPQVKKHAIELVLDLEHKGIVTRSDCYQPLLNEISKDIKNKKVQKEDRERRLKVVVDTLKKLTQKERTCSKLYAEYIKDIDKFMLNLQNQSASRKKSFFSRLFSKQYYYQLRLKRKKGYIPRFGSFKYDGKYLKDGGIIENISSSTRATVKPGRINFMFSCEQQGKFIIDVSNNSVDITGLETLTLDDLLDYQYENKKQFELFGGCVTMNTDKFVAFIFKKFFEVKE</sequence>
<dbReference type="InterPro" id="IPR001936">
    <property type="entry name" value="RasGAP_dom"/>
</dbReference>
<evidence type="ECO:0000259" key="3">
    <source>
        <dbReference type="PROSITE" id="PS50018"/>
    </source>
</evidence>
<keyword evidence="1" id="KW-0175">Coiled coil</keyword>
<dbReference type="SMART" id="SM00033">
    <property type="entry name" value="CH"/>
    <property type="match status" value="1"/>
</dbReference>
<dbReference type="KEGG" id="bnn:FOA43_000514"/>
<proteinExistence type="predicted"/>
<dbReference type="OrthoDB" id="775356at2759"/>
<evidence type="ECO:0000256" key="1">
    <source>
        <dbReference type="SAM" id="Coils"/>
    </source>
</evidence>
<accession>A0A875RT70</accession>
<feature type="domain" description="Ras-GAP" evidence="3">
    <location>
        <begin position="1041"/>
        <end position="1208"/>
    </location>
</feature>
<dbReference type="SUPFAM" id="SSF143885">
    <property type="entry name" value="RGC domain-like"/>
    <property type="match status" value="1"/>
</dbReference>
<evidence type="ECO:0000259" key="4">
    <source>
        <dbReference type="PROSITE" id="PS50021"/>
    </source>
</evidence>
<dbReference type="InterPro" id="IPR008936">
    <property type="entry name" value="Rho_GTPase_activation_prot"/>
</dbReference>
<dbReference type="GO" id="GO:0051015">
    <property type="term" value="F:actin filament binding"/>
    <property type="evidence" value="ECO:0007669"/>
    <property type="project" value="TreeGrafter"/>
</dbReference>